<organism evidence="2 3">
    <name type="scientific">Clostridium omnivorum</name>
    <dbReference type="NCBI Taxonomy" id="1604902"/>
    <lineage>
        <taxon>Bacteria</taxon>
        <taxon>Bacillati</taxon>
        <taxon>Bacillota</taxon>
        <taxon>Clostridia</taxon>
        <taxon>Eubacteriales</taxon>
        <taxon>Clostridiaceae</taxon>
        <taxon>Clostridium</taxon>
    </lineage>
</organism>
<dbReference type="EMBL" id="BRXR01000001">
    <property type="protein sequence ID" value="GLC29296.1"/>
    <property type="molecule type" value="Genomic_DNA"/>
</dbReference>
<name>A0ABQ5N287_9CLOT</name>
<keyword evidence="1" id="KW-0812">Transmembrane</keyword>
<evidence type="ECO:0000256" key="1">
    <source>
        <dbReference type="SAM" id="Phobius"/>
    </source>
</evidence>
<gene>
    <name evidence="2" type="ORF">bsdE14_07060</name>
</gene>
<comment type="caution">
    <text evidence="2">The sequence shown here is derived from an EMBL/GenBank/DDBJ whole genome shotgun (WGS) entry which is preliminary data.</text>
</comment>
<keyword evidence="3" id="KW-1185">Reference proteome</keyword>
<keyword evidence="1" id="KW-0472">Membrane</keyword>
<dbReference type="Proteomes" id="UP001208567">
    <property type="component" value="Unassembled WGS sequence"/>
</dbReference>
<dbReference type="RefSeq" id="WP_264848587.1">
    <property type="nucleotide sequence ID" value="NZ_BRXR01000001.1"/>
</dbReference>
<sequence>MDTLDEKKDETSEKEKLGFKDLFAIMLAQFSILIPIAIGAIVIMSLIMLFVTKVWMRN</sequence>
<keyword evidence="1" id="KW-1133">Transmembrane helix</keyword>
<evidence type="ECO:0008006" key="4">
    <source>
        <dbReference type="Google" id="ProtNLM"/>
    </source>
</evidence>
<reference evidence="2 3" key="1">
    <citation type="journal article" date="2024" name="Int. J. Syst. Evol. Microbiol.">
        <title>Clostridium omnivorum sp. nov., isolated from anoxic soil under the treatment of reductive soil disinfestation.</title>
        <authorList>
            <person name="Ueki A."/>
            <person name="Tonouchi A."/>
            <person name="Kaku N."/>
            <person name="Honma S."/>
            <person name="Ueki K."/>
        </authorList>
    </citation>
    <scope>NUCLEOTIDE SEQUENCE [LARGE SCALE GENOMIC DNA]</scope>
    <source>
        <strain evidence="2 3">E14</strain>
    </source>
</reference>
<feature type="transmembrane region" description="Helical" evidence="1">
    <location>
        <begin position="22"/>
        <end position="51"/>
    </location>
</feature>
<accession>A0ABQ5N287</accession>
<proteinExistence type="predicted"/>
<evidence type="ECO:0000313" key="2">
    <source>
        <dbReference type="EMBL" id="GLC29296.1"/>
    </source>
</evidence>
<protein>
    <recommendedName>
        <fullName evidence="4">Flagellar biosynthesis protein FliQ</fullName>
    </recommendedName>
</protein>
<evidence type="ECO:0000313" key="3">
    <source>
        <dbReference type="Proteomes" id="UP001208567"/>
    </source>
</evidence>